<keyword evidence="1" id="KW-0812">Transmembrane</keyword>
<protein>
    <recommendedName>
        <fullName evidence="4">Transmembrane protein</fullName>
    </recommendedName>
</protein>
<evidence type="ECO:0008006" key="4">
    <source>
        <dbReference type="Google" id="ProtNLM"/>
    </source>
</evidence>
<evidence type="ECO:0000313" key="3">
    <source>
        <dbReference type="Proteomes" id="UP001451303"/>
    </source>
</evidence>
<dbReference type="Proteomes" id="UP001451303">
    <property type="component" value="Unassembled WGS sequence"/>
</dbReference>
<accession>A0ABR3DG98</accession>
<dbReference type="EMBL" id="JAVLET010000003">
    <property type="protein sequence ID" value="KAL0471402.1"/>
    <property type="molecule type" value="Genomic_DNA"/>
</dbReference>
<feature type="transmembrane region" description="Helical" evidence="1">
    <location>
        <begin position="40"/>
        <end position="63"/>
    </location>
</feature>
<keyword evidence="1" id="KW-0472">Membrane</keyword>
<organism evidence="2 3">
    <name type="scientific">Neurospora intermedia</name>
    <dbReference type="NCBI Taxonomy" id="5142"/>
    <lineage>
        <taxon>Eukaryota</taxon>
        <taxon>Fungi</taxon>
        <taxon>Dikarya</taxon>
        <taxon>Ascomycota</taxon>
        <taxon>Pezizomycotina</taxon>
        <taxon>Sordariomycetes</taxon>
        <taxon>Sordariomycetidae</taxon>
        <taxon>Sordariales</taxon>
        <taxon>Sordariaceae</taxon>
        <taxon>Neurospora</taxon>
    </lineage>
</organism>
<name>A0ABR3DG98_NEUIN</name>
<evidence type="ECO:0000313" key="2">
    <source>
        <dbReference type="EMBL" id="KAL0471402.1"/>
    </source>
</evidence>
<comment type="caution">
    <text evidence="2">The sequence shown here is derived from an EMBL/GenBank/DDBJ whole genome shotgun (WGS) entry which is preliminary data.</text>
</comment>
<keyword evidence="3" id="KW-1185">Reference proteome</keyword>
<keyword evidence="1" id="KW-1133">Transmembrane helix</keyword>
<evidence type="ECO:0000256" key="1">
    <source>
        <dbReference type="SAM" id="Phobius"/>
    </source>
</evidence>
<reference evidence="2 3" key="1">
    <citation type="submission" date="2023-09" db="EMBL/GenBank/DDBJ databases">
        <title>Multi-omics analysis of a traditional fermented food reveals byproduct-associated fungal strains for waste-to-food upcycling.</title>
        <authorList>
            <consortium name="Lawrence Berkeley National Laboratory"/>
            <person name="Rekdal V.M."/>
            <person name="Villalobos-Escobedo J.M."/>
            <person name="Rodriguez-Valeron N."/>
            <person name="Garcia M.O."/>
            <person name="Vasquez D.P."/>
            <person name="Damayanti I."/>
            <person name="Sorensen P.M."/>
            <person name="Baidoo E.E."/>
            <person name="De Carvalho A.C."/>
            <person name="Riley R."/>
            <person name="Lipzen A."/>
            <person name="He G."/>
            <person name="Yan M."/>
            <person name="Haridas S."/>
            <person name="Daum C."/>
            <person name="Yoshinaga Y."/>
            <person name="Ng V."/>
            <person name="Grigoriev I.V."/>
            <person name="Munk R."/>
            <person name="Nuraida L."/>
            <person name="Wijaya C.H."/>
            <person name="Morales P.-C."/>
            <person name="Keasling J.D."/>
        </authorList>
    </citation>
    <scope>NUCLEOTIDE SEQUENCE [LARGE SCALE GENOMIC DNA]</scope>
    <source>
        <strain evidence="2 3">FGSC 2613</strain>
    </source>
</reference>
<proteinExistence type="predicted"/>
<gene>
    <name evidence="2" type="ORF">QR685DRAFT_202487</name>
</gene>
<sequence>MTWHGAIGKRGTYITLQWLGLDLHFTTYVDGLLWTSKLRLFSSLLCFALLCFRWFFYSAYFLAQSRRDDKIIWVVWRGGGSCCELSYRRDGDGQRELPEGDISFGF</sequence>